<evidence type="ECO:0000256" key="1">
    <source>
        <dbReference type="ARBA" id="ARBA00010641"/>
    </source>
</evidence>
<sequence>MVPDAAPWGVPTGDVLARVHREEHSRLLATLVRRFGDLELAEDAAQEAMEAALRTWPERGVPQQPLAWLITTARRSALDRVRRDAIYARRLAELHLDERHQPEDPQDPRSPADAGMLAQGDLPDDRLAMLMGCCHPALAPADRIALMLRFVGSLSTAEVAAALLVPVPTMAARITRAKKRIATNRIPLTVPEDPHEREHRLPLVLTAISLVFTEGYAATSGDAPIRRELTGEAIRLARITRQLLPATAEPQGLLALLLLTEARSPAREDADGVPIALEDQDRSRWDPDLITEGLALVEEAAGREDAGRFTVQAAIAALHSQAPRFEDTDWAQIVSLYSMLLMHGEDPVVRMNRAIAIGRRDGPESGLTLLEELSGEPGLAGHHPYYVALALFLTEIGDRTAAERAWDRALELAGNTAERRFIERRRAG</sequence>
<dbReference type="AlphaFoldDB" id="A0A9D2LFQ4"/>
<dbReference type="Gene3D" id="1.10.10.10">
    <property type="entry name" value="Winged helix-like DNA-binding domain superfamily/Winged helix DNA-binding domain"/>
    <property type="match status" value="1"/>
</dbReference>
<protein>
    <submittedName>
        <fullName evidence="8">RNA polymerase sigma factor</fullName>
    </submittedName>
</protein>
<evidence type="ECO:0000313" key="9">
    <source>
        <dbReference type="Proteomes" id="UP000823823"/>
    </source>
</evidence>
<dbReference type="GO" id="GO:0003677">
    <property type="term" value="F:DNA binding"/>
    <property type="evidence" value="ECO:0007669"/>
    <property type="project" value="InterPro"/>
</dbReference>
<evidence type="ECO:0000256" key="4">
    <source>
        <dbReference type="ARBA" id="ARBA00023163"/>
    </source>
</evidence>
<feature type="domain" description="RNA polymerase sigma-70 region 2" evidence="5">
    <location>
        <begin position="22"/>
        <end position="84"/>
    </location>
</feature>
<gene>
    <name evidence="8" type="ORF">H9786_14985</name>
</gene>
<dbReference type="GO" id="GO:0016987">
    <property type="term" value="F:sigma factor activity"/>
    <property type="evidence" value="ECO:0007669"/>
    <property type="project" value="UniProtKB-KW"/>
</dbReference>
<proteinExistence type="inferred from homology"/>
<evidence type="ECO:0000259" key="7">
    <source>
        <dbReference type="Pfam" id="PF20239"/>
    </source>
</evidence>
<dbReference type="SUPFAM" id="SSF88946">
    <property type="entry name" value="Sigma2 domain of RNA polymerase sigma factors"/>
    <property type="match status" value="1"/>
</dbReference>
<dbReference type="GO" id="GO:0006352">
    <property type="term" value="P:DNA-templated transcription initiation"/>
    <property type="evidence" value="ECO:0007669"/>
    <property type="project" value="InterPro"/>
</dbReference>
<keyword evidence="3" id="KW-0731">Sigma factor</keyword>
<reference evidence="8" key="2">
    <citation type="submission" date="2021-04" db="EMBL/GenBank/DDBJ databases">
        <authorList>
            <person name="Gilroy R."/>
        </authorList>
    </citation>
    <scope>NUCLEOTIDE SEQUENCE</scope>
    <source>
        <strain evidence="8">ChiHjej13B12-24818</strain>
    </source>
</reference>
<dbReference type="Gene3D" id="1.10.1740.10">
    <property type="match status" value="1"/>
</dbReference>
<keyword evidence="2" id="KW-0805">Transcription regulation</keyword>
<evidence type="ECO:0000256" key="2">
    <source>
        <dbReference type="ARBA" id="ARBA00023015"/>
    </source>
</evidence>
<dbReference type="InterPro" id="IPR013325">
    <property type="entry name" value="RNA_pol_sigma_r2"/>
</dbReference>
<evidence type="ECO:0000259" key="5">
    <source>
        <dbReference type="Pfam" id="PF04542"/>
    </source>
</evidence>
<name>A0A9D2LFQ4_9MICO</name>
<evidence type="ECO:0000256" key="3">
    <source>
        <dbReference type="ARBA" id="ARBA00023082"/>
    </source>
</evidence>
<comment type="caution">
    <text evidence="8">The sequence shown here is derived from an EMBL/GenBank/DDBJ whole genome shotgun (WGS) entry which is preliminary data.</text>
</comment>
<dbReference type="PANTHER" id="PTHR47756">
    <property type="entry name" value="BLL6612 PROTEIN-RELATED"/>
    <property type="match status" value="1"/>
</dbReference>
<evidence type="ECO:0000313" key="8">
    <source>
        <dbReference type="EMBL" id="HJB11802.1"/>
    </source>
</evidence>
<dbReference type="InterPro" id="IPR046531">
    <property type="entry name" value="DUF6596"/>
</dbReference>
<dbReference type="Pfam" id="PF20239">
    <property type="entry name" value="DUF6596"/>
    <property type="match status" value="1"/>
</dbReference>
<feature type="domain" description="RNA polymerase sigma factor 70 region 4 type 2" evidence="6">
    <location>
        <begin position="131"/>
        <end position="181"/>
    </location>
</feature>
<dbReference type="SUPFAM" id="SSF88659">
    <property type="entry name" value="Sigma3 and sigma4 domains of RNA polymerase sigma factors"/>
    <property type="match status" value="1"/>
</dbReference>
<dbReference type="Pfam" id="PF08281">
    <property type="entry name" value="Sigma70_r4_2"/>
    <property type="match status" value="1"/>
</dbReference>
<dbReference type="Proteomes" id="UP000823823">
    <property type="component" value="Unassembled WGS sequence"/>
</dbReference>
<accession>A0A9D2LFQ4</accession>
<feature type="domain" description="DUF6596" evidence="7">
    <location>
        <begin position="200"/>
        <end position="301"/>
    </location>
</feature>
<dbReference type="InterPro" id="IPR036388">
    <property type="entry name" value="WH-like_DNA-bd_sf"/>
</dbReference>
<keyword evidence="4" id="KW-0804">Transcription</keyword>
<dbReference type="InterPro" id="IPR007627">
    <property type="entry name" value="RNA_pol_sigma70_r2"/>
</dbReference>
<dbReference type="InterPro" id="IPR013249">
    <property type="entry name" value="RNA_pol_sigma70_r4_t2"/>
</dbReference>
<dbReference type="InterPro" id="IPR013324">
    <property type="entry name" value="RNA_pol_sigma_r3/r4-like"/>
</dbReference>
<dbReference type="Pfam" id="PF04542">
    <property type="entry name" value="Sigma70_r2"/>
    <property type="match status" value="1"/>
</dbReference>
<evidence type="ECO:0000259" key="6">
    <source>
        <dbReference type="Pfam" id="PF08281"/>
    </source>
</evidence>
<dbReference type="EMBL" id="DWZH01000121">
    <property type="protein sequence ID" value="HJB11802.1"/>
    <property type="molecule type" value="Genomic_DNA"/>
</dbReference>
<comment type="similarity">
    <text evidence="1">Belongs to the sigma-70 factor family. ECF subfamily.</text>
</comment>
<organism evidence="8 9">
    <name type="scientific">Candidatus Brachybacterium merdavium</name>
    <dbReference type="NCBI Taxonomy" id="2838513"/>
    <lineage>
        <taxon>Bacteria</taxon>
        <taxon>Bacillati</taxon>
        <taxon>Actinomycetota</taxon>
        <taxon>Actinomycetes</taxon>
        <taxon>Micrococcales</taxon>
        <taxon>Dermabacteraceae</taxon>
        <taxon>Brachybacterium</taxon>
    </lineage>
</organism>
<dbReference type="PANTHER" id="PTHR47756:SF2">
    <property type="entry name" value="BLL6612 PROTEIN"/>
    <property type="match status" value="1"/>
</dbReference>
<reference evidence="8" key="1">
    <citation type="journal article" date="2021" name="PeerJ">
        <title>Extensive microbial diversity within the chicken gut microbiome revealed by metagenomics and culture.</title>
        <authorList>
            <person name="Gilroy R."/>
            <person name="Ravi A."/>
            <person name="Getino M."/>
            <person name="Pursley I."/>
            <person name="Horton D.L."/>
            <person name="Alikhan N.F."/>
            <person name="Baker D."/>
            <person name="Gharbi K."/>
            <person name="Hall N."/>
            <person name="Watson M."/>
            <person name="Adriaenssens E.M."/>
            <person name="Foster-Nyarko E."/>
            <person name="Jarju S."/>
            <person name="Secka A."/>
            <person name="Antonio M."/>
            <person name="Oren A."/>
            <person name="Chaudhuri R.R."/>
            <person name="La Ragione R."/>
            <person name="Hildebrand F."/>
            <person name="Pallen M.J."/>
        </authorList>
    </citation>
    <scope>NUCLEOTIDE SEQUENCE</scope>
    <source>
        <strain evidence="8">ChiHjej13B12-24818</strain>
    </source>
</reference>